<evidence type="ECO:0000256" key="6">
    <source>
        <dbReference type="ARBA" id="ARBA00022801"/>
    </source>
</evidence>
<dbReference type="Pfam" id="PF08740">
    <property type="entry name" value="BCS1_N"/>
    <property type="match status" value="1"/>
</dbReference>
<evidence type="ECO:0000256" key="7">
    <source>
        <dbReference type="ARBA" id="ARBA00022840"/>
    </source>
</evidence>
<dbReference type="Pfam" id="PF25426">
    <property type="entry name" value="AAA_lid_BCS1"/>
    <property type="match status" value="1"/>
</dbReference>
<dbReference type="CDD" id="cd19510">
    <property type="entry name" value="RecA-like_BCS1"/>
    <property type="match status" value="1"/>
</dbReference>
<dbReference type="Proteomes" id="UP001479436">
    <property type="component" value="Unassembled WGS sequence"/>
</dbReference>
<keyword evidence="5" id="KW-0999">Mitochondrion inner membrane</keyword>
<accession>A0ABR2WIP1</accession>
<evidence type="ECO:0000259" key="12">
    <source>
        <dbReference type="SMART" id="SM00382"/>
    </source>
</evidence>
<dbReference type="Pfam" id="PF00004">
    <property type="entry name" value="AAA"/>
    <property type="match status" value="1"/>
</dbReference>
<evidence type="ECO:0000256" key="9">
    <source>
        <dbReference type="ARBA" id="ARBA00023128"/>
    </source>
</evidence>
<feature type="domain" description="AAA+ ATPase" evidence="12">
    <location>
        <begin position="297"/>
        <end position="425"/>
    </location>
</feature>
<evidence type="ECO:0000256" key="1">
    <source>
        <dbReference type="ARBA" id="ARBA00004434"/>
    </source>
</evidence>
<dbReference type="SMART" id="SM00382">
    <property type="entry name" value="AAA"/>
    <property type="match status" value="1"/>
</dbReference>
<keyword evidence="8" id="KW-1133">Transmembrane helix</keyword>
<keyword evidence="15" id="KW-1185">Reference proteome</keyword>
<dbReference type="Gene3D" id="3.40.50.300">
    <property type="entry name" value="P-loop containing nucleotide triphosphate hydrolases"/>
    <property type="match status" value="1"/>
</dbReference>
<evidence type="ECO:0008006" key="16">
    <source>
        <dbReference type="Google" id="ProtNLM"/>
    </source>
</evidence>
<reference evidence="14 15" key="1">
    <citation type="submission" date="2023-04" db="EMBL/GenBank/DDBJ databases">
        <title>Genome of Basidiobolus ranarum AG-B5.</title>
        <authorList>
            <person name="Stajich J.E."/>
            <person name="Carter-House D."/>
            <person name="Gryganskyi A."/>
        </authorList>
    </citation>
    <scope>NUCLEOTIDE SEQUENCE [LARGE SCALE GENOMIC DNA]</scope>
    <source>
        <strain evidence="14 15">AG-B5</strain>
    </source>
</reference>
<evidence type="ECO:0000256" key="5">
    <source>
        <dbReference type="ARBA" id="ARBA00022792"/>
    </source>
</evidence>
<evidence type="ECO:0000256" key="3">
    <source>
        <dbReference type="ARBA" id="ARBA00022692"/>
    </source>
</evidence>
<evidence type="ECO:0000259" key="13">
    <source>
        <dbReference type="SMART" id="SM01024"/>
    </source>
</evidence>
<comment type="similarity">
    <text evidence="2">Belongs to the AAA ATPase family. BCS1 subfamily.</text>
</comment>
<keyword evidence="4" id="KW-0547">Nucleotide-binding</keyword>
<evidence type="ECO:0000256" key="11">
    <source>
        <dbReference type="ARBA" id="ARBA00048778"/>
    </source>
</evidence>
<evidence type="ECO:0000313" key="14">
    <source>
        <dbReference type="EMBL" id="KAK9761374.1"/>
    </source>
</evidence>
<dbReference type="InterPro" id="IPR003593">
    <property type="entry name" value="AAA+_ATPase"/>
</dbReference>
<keyword evidence="7" id="KW-0067">ATP-binding</keyword>
<dbReference type="InterPro" id="IPR057495">
    <property type="entry name" value="AAA_lid_BCS1"/>
</dbReference>
<evidence type="ECO:0000256" key="8">
    <source>
        <dbReference type="ARBA" id="ARBA00022989"/>
    </source>
</evidence>
<dbReference type="InterPro" id="IPR014851">
    <property type="entry name" value="BCS1_N"/>
</dbReference>
<keyword evidence="6" id="KW-0378">Hydrolase</keyword>
<dbReference type="InterPro" id="IPR027417">
    <property type="entry name" value="P-loop_NTPase"/>
</dbReference>
<dbReference type="SUPFAM" id="SSF52540">
    <property type="entry name" value="P-loop containing nucleoside triphosphate hydrolases"/>
    <property type="match status" value="1"/>
</dbReference>
<gene>
    <name evidence="14" type="ORF">K7432_013773</name>
</gene>
<dbReference type="SMART" id="SM01024">
    <property type="entry name" value="BCS1_N"/>
    <property type="match status" value="1"/>
</dbReference>
<dbReference type="PANTHER" id="PTHR23070">
    <property type="entry name" value="BCS1 AAA-TYPE ATPASE"/>
    <property type="match status" value="1"/>
</dbReference>
<organism evidence="14 15">
    <name type="scientific">Basidiobolus ranarum</name>
    <dbReference type="NCBI Taxonomy" id="34480"/>
    <lineage>
        <taxon>Eukaryota</taxon>
        <taxon>Fungi</taxon>
        <taxon>Fungi incertae sedis</taxon>
        <taxon>Zoopagomycota</taxon>
        <taxon>Entomophthoromycotina</taxon>
        <taxon>Basidiobolomycetes</taxon>
        <taxon>Basidiobolales</taxon>
        <taxon>Basidiobolaceae</taxon>
        <taxon>Basidiobolus</taxon>
    </lineage>
</organism>
<keyword evidence="3" id="KW-0812">Transmembrane</keyword>
<evidence type="ECO:0000256" key="4">
    <source>
        <dbReference type="ARBA" id="ARBA00022741"/>
    </source>
</evidence>
<keyword evidence="10" id="KW-0472">Membrane</keyword>
<evidence type="ECO:0000256" key="2">
    <source>
        <dbReference type="ARBA" id="ARBA00007448"/>
    </source>
</evidence>
<evidence type="ECO:0000313" key="15">
    <source>
        <dbReference type="Proteomes" id="UP001479436"/>
    </source>
</evidence>
<comment type="catalytic activity">
    <reaction evidence="11">
        <text>ATP + H2O = ADP + phosphate + H(+)</text>
        <dbReference type="Rhea" id="RHEA:13065"/>
        <dbReference type="ChEBI" id="CHEBI:15377"/>
        <dbReference type="ChEBI" id="CHEBI:15378"/>
        <dbReference type="ChEBI" id="CHEBI:30616"/>
        <dbReference type="ChEBI" id="CHEBI:43474"/>
        <dbReference type="ChEBI" id="CHEBI:456216"/>
    </reaction>
    <physiologicalReaction direction="left-to-right" evidence="11">
        <dbReference type="Rhea" id="RHEA:13066"/>
    </physiologicalReaction>
</comment>
<evidence type="ECO:0000256" key="10">
    <source>
        <dbReference type="ARBA" id="ARBA00023136"/>
    </source>
</evidence>
<sequence>MSTISRLLLRSRRNPVFVSHSISIVHKNVPGPGILFSRAYSSNKPDTEPFTTDENEGRTGVLGSILTGLSDKIGVGDNQFASGGFQLALLGGVVAGAKVLGAYAYEYLKRNYITTAEFDSRDESYSWILNWLNDHPYSKQATRFSVATTISRTGQKITGEGEDSVPVYLLPSPGMHFFTYKGQLLWLSRERIKPSAVVSNITAGNHIESISISALGRCRGVLQELVLEAKDKFIERDTSRTVVFAADQYGTWRRTRSRPRRPLDSIVLESGLKSFLVQDAGEFLSSETWYSDRGIPYRRGYLLYGTPGSGKTSFIHALAGELGLNIYVVNLANKSLTDDTLTELVTDTPTRCILLIEDVDAAFVHRDKNSGQNNITFSGLLNAIDGVAAQEGRLLCMTTNHIDHLDPALIRPGRIDVRAYFGTATSEQARELFERFYPIDSVNPDLNREQQQGLAQKFSEIIPNRAFSMAQLQGFLMSYKKRPNAAIENAVNFVQRGGKGLSESDFGDEEQQSKE</sequence>
<dbReference type="EMBL" id="JASJQH010001419">
    <property type="protein sequence ID" value="KAK9761374.1"/>
    <property type="molecule type" value="Genomic_DNA"/>
</dbReference>
<comment type="caution">
    <text evidence="14">The sequence shown here is derived from an EMBL/GenBank/DDBJ whole genome shotgun (WGS) entry which is preliminary data.</text>
</comment>
<feature type="domain" description="BCS1 N-terminal" evidence="13">
    <location>
        <begin position="88"/>
        <end position="266"/>
    </location>
</feature>
<dbReference type="InterPro" id="IPR003959">
    <property type="entry name" value="ATPase_AAA_core"/>
</dbReference>
<proteinExistence type="inferred from homology"/>
<protein>
    <recommendedName>
        <fullName evidence="16">Mitochondrial chaperone BCS1</fullName>
    </recommendedName>
</protein>
<dbReference type="InterPro" id="IPR050747">
    <property type="entry name" value="Mitochondrial_chaperone_BCS1"/>
</dbReference>
<comment type="subcellular location">
    <subcellularLocation>
        <location evidence="1">Mitochondrion inner membrane</location>
        <topology evidence="1">Single-pass membrane protein</topology>
    </subcellularLocation>
</comment>
<keyword evidence="9" id="KW-0496">Mitochondrion</keyword>
<name>A0ABR2WIP1_9FUNG</name>